<feature type="compositionally biased region" description="Polar residues" evidence="1">
    <location>
        <begin position="40"/>
        <end position="51"/>
    </location>
</feature>
<feature type="compositionally biased region" description="Polar residues" evidence="1">
    <location>
        <begin position="891"/>
        <end position="904"/>
    </location>
</feature>
<evidence type="ECO:0000256" key="1">
    <source>
        <dbReference type="SAM" id="MobiDB-lite"/>
    </source>
</evidence>
<feature type="compositionally biased region" description="Polar residues" evidence="1">
    <location>
        <begin position="179"/>
        <end position="190"/>
    </location>
</feature>
<feature type="compositionally biased region" description="Polar residues" evidence="1">
    <location>
        <begin position="383"/>
        <end position="395"/>
    </location>
</feature>
<dbReference type="Proteomes" id="UP000053958">
    <property type="component" value="Unassembled WGS sequence"/>
</dbReference>
<feature type="compositionally biased region" description="Basic and acidic residues" evidence="1">
    <location>
        <begin position="131"/>
        <end position="140"/>
    </location>
</feature>
<feature type="compositionally biased region" description="Low complexity" evidence="1">
    <location>
        <begin position="28"/>
        <end position="38"/>
    </location>
</feature>
<feature type="compositionally biased region" description="Polar residues" evidence="1">
    <location>
        <begin position="589"/>
        <end position="608"/>
    </location>
</feature>
<feature type="compositionally biased region" description="Basic and acidic residues" evidence="1">
    <location>
        <begin position="1627"/>
        <end position="1641"/>
    </location>
</feature>
<feature type="compositionally biased region" description="Polar residues" evidence="1">
    <location>
        <begin position="1347"/>
        <end position="1359"/>
    </location>
</feature>
<reference evidence="2 3" key="1">
    <citation type="submission" date="2015-04" db="EMBL/GenBank/DDBJ databases">
        <authorList>
            <person name="Heijne W.H."/>
            <person name="Fedorova N.D."/>
            <person name="Nierman W.C."/>
            <person name="Vollebregt A.W."/>
            <person name="Zhao Z."/>
            <person name="Wu L."/>
            <person name="Kumar M."/>
            <person name="Stam H."/>
            <person name="van den Berg M.A."/>
            <person name="Pel H.J."/>
        </authorList>
    </citation>
    <scope>NUCLEOTIDE SEQUENCE [LARGE SCALE GENOMIC DNA]</scope>
    <source>
        <strain evidence="2 3">CBS 393.64</strain>
    </source>
</reference>
<feature type="compositionally biased region" description="Polar residues" evidence="1">
    <location>
        <begin position="337"/>
        <end position="368"/>
    </location>
</feature>
<feature type="compositionally biased region" description="Polar residues" evidence="1">
    <location>
        <begin position="810"/>
        <end position="824"/>
    </location>
</feature>
<feature type="compositionally biased region" description="Polar residues" evidence="1">
    <location>
        <begin position="1209"/>
        <end position="1218"/>
    </location>
</feature>
<feature type="compositionally biased region" description="Basic and acidic residues" evidence="1">
    <location>
        <begin position="1099"/>
        <end position="1115"/>
    </location>
</feature>
<gene>
    <name evidence="2" type="ORF">T310_3000</name>
</gene>
<dbReference type="RefSeq" id="XP_013329561.1">
    <property type="nucleotide sequence ID" value="XM_013474107.1"/>
</dbReference>
<feature type="region of interest" description="Disordered" evidence="1">
    <location>
        <begin position="1004"/>
        <end position="1078"/>
    </location>
</feature>
<feature type="compositionally biased region" description="Basic and acidic residues" evidence="1">
    <location>
        <begin position="782"/>
        <end position="795"/>
    </location>
</feature>
<dbReference type="STRING" id="1408163.A0A0F4YXI5"/>
<feature type="compositionally biased region" description="Basic and acidic residues" evidence="1">
    <location>
        <begin position="413"/>
        <end position="422"/>
    </location>
</feature>
<feature type="region of interest" description="Disordered" evidence="1">
    <location>
        <begin position="27"/>
        <end position="618"/>
    </location>
</feature>
<feature type="compositionally biased region" description="Polar residues" evidence="1">
    <location>
        <begin position="253"/>
        <end position="280"/>
    </location>
</feature>
<feature type="compositionally biased region" description="Acidic residues" evidence="1">
    <location>
        <begin position="71"/>
        <end position="80"/>
    </location>
</feature>
<feature type="compositionally biased region" description="Low complexity" evidence="1">
    <location>
        <begin position="1310"/>
        <end position="1331"/>
    </location>
</feature>
<dbReference type="EMBL" id="LASV01000117">
    <property type="protein sequence ID" value="KKA22949.1"/>
    <property type="molecule type" value="Genomic_DNA"/>
</dbReference>
<feature type="region of interest" description="Disordered" evidence="1">
    <location>
        <begin position="883"/>
        <end position="972"/>
    </location>
</feature>
<feature type="compositionally biased region" description="Polar residues" evidence="1">
    <location>
        <begin position="426"/>
        <end position="440"/>
    </location>
</feature>
<feature type="region of interest" description="Disordered" evidence="1">
    <location>
        <begin position="1"/>
        <end position="20"/>
    </location>
</feature>
<comment type="caution">
    <text evidence="2">The sequence shown here is derived from an EMBL/GenBank/DDBJ whole genome shotgun (WGS) entry which is preliminary data.</text>
</comment>
<keyword evidence="3" id="KW-1185">Reference proteome</keyword>
<feature type="compositionally biased region" description="Basic and acidic residues" evidence="1">
    <location>
        <begin position="552"/>
        <end position="562"/>
    </location>
</feature>
<feature type="compositionally biased region" description="Acidic residues" evidence="1">
    <location>
        <begin position="526"/>
        <end position="537"/>
    </location>
</feature>
<feature type="region of interest" description="Disordered" evidence="1">
    <location>
        <begin position="1094"/>
        <end position="1487"/>
    </location>
</feature>
<name>A0A0F4YXI5_RASE3</name>
<feature type="compositionally biased region" description="Pro residues" evidence="1">
    <location>
        <begin position="1233"/>
        <end position="1243"/>
    </location>
</feature>
<proteinExistence type="predicted"/>
<feature type="compositionally biased region" description="Basic and acidic residues" evidence="1">
    <location>
        <begin position="155"/>
        <end position="174"/>
    </location>
</feature>
<sequence>MSGHYQRPFPPDRQGSTSANVFICRFQGSTGSPLSPTPSNVPVSFKTNVNRTKTKRWVEAKSYSYDGGDWGGDDDYEEETPPVPAPPAGRRDDSRSQSSSAPRSGDRSLSRDRLGGNDRRNEAPSQLSSDKPADAPRESVDSSAAKPPTFVRPADIYKRMQEEREKEQQNREQDALSPGDTTSAPSQAGPSVSLPELKRMSGFGSDFLSGTNQSSQETQPAENAAAGQEQGLHHNPSLGFRSVVNQAFDVPETPSSTVDSVVRSNSDSTSVISPITSNRILDNEKTPTITEEPAEMAPAAFQPGYRRDLTVPAPGNGPDKVPAVSTAENLPQAELAETSTVTPSQSQDSLDANQAQRESDPDNGTTHAPSPEPTKAAHESVPSEPQSQQGSSTGTIPEILPSMSTEASPQDLESDRLRKEIIRSLSPESPETKGSSTQAPQAEHLEPRPRYDSTYLPTEYDSYWNEEQDITPTSPLHPKPPASSKEPLTLTINPKPSNEAASTERADDADVSDSQNPQLKKRFSWEESDDSEEDILEDPSQPSEPVPPFQTSEKESQSEEKAAAPNPEDAGALSVPSNQVEKEKEKETVTSQPEPSHNQQLSQVSGQPGSEPKLPGFRQILEIKSQEKRIQTFKETREQFAVIDTGLANWIRSTADALPEHADLVQRDGHLPAGATRPVPSRAKFPKFSSLGNLSLATLDEAAGAGHARRPSGAPLSGMINMQNVESKGKDLLHSAGVLGGKAGGAARGFFAKGKSKLRGSGGVDKGSLSIFGHRRSLQLDDVPKISNLDREKPSGEPSGEPSDKPSDEPSGNSSGKLSPQRLSVKSGGVPPRLPSFRFHEKQSFSQSFIDTAAFSTNNAVPPRAYSAQGFYDQEARRKSLLPVSEEPSLWTRSETPSIDSSLTRRMMQSEGVTENTGSSLKNQPVADLYSAERDQDSWRPSNQGLSGENRSDFPKSQLDISTGRDSPRLSLPRLPALDLNFSETPGIRDSALNAESSPDSIIHLTDCEFDDPPRNNRTWKRNADSNYGTSRPVSPENLRVSPLPEGRDRRLSSASQVSAISEEMDAAAATKSNAPSVSQISAISAEVINAINGGLDGDTYRSEPEEADDKKHNGSEVANVDKALSTTKETSEQQNGEQQNGDNQPPRFSFESEGNRPVVDIPVHVLEEFTRAGEDAPDEPPPPFPEPEADYLEDKKEETEEAPPYESTAPSQTTHSDASAGLGISAAQHPPASQPPQDPPVRQPDKPLPTRQNGPTWRPIPPKSHSHTSSAPSPGKPSGKPAVNVRRYYAVLNQQAQQQPRQEQRREQVSQGQDRQQNRAQAEAQASSSRDAGHFPGHEHRRGSSVPETTATPNSFRGTLSRPDTDSQGSADSMIANAATSRLDLRAEPSPLNQHEKSSPSSSQQLKNKIMKIGKLPRMSVSGGNAASAEGKKMSSLISGFSKSSPNGHHAKAESHSEGKRPVPQHNPPAGQPQHTPYAAPWNGQSQQPAPYYYGYNTVLERGPPVQQYKQTPPPVSNGSFAGQPPPPEGYYAPRPEYSPYDPSYIGGYYQQPPIPGPSVAPNPGFYYQAPPPAVPPSQFQYQYPVAAPHQPYTSPPSHGHSSPSMHSAHSPAGTFSPPLPQRDSSSPERGRSRAEELHMRSRSPRTYLGRREEQSSATTDYSDPAHRLGKFNAVPETPRIGDQERPWSITLPEDPDEGISFRRPSYQVLQQRARQAAADDDDDPRSRPPVPAKDVPAGGAPRSQAQASGSSGQTSSSANGNQLRSDANSRLPRRYEEGTVIDKTVTPVELPVPGDDSSEEIVMSSTAYPGQEWHPAGYEHWMPY</sequence>
<feature type="compositionally biased region" description="Low complexity" evidence="1">
    <location>
        <begin position="1270"/>
        <end position="1283"/>
    </location>
</feature>
<feature type="region of interest" description="Disordered" evidence="1">
    <location>
        <begin position="782"/>
        <end position="838"/>
    </location>
</feature>
<feature type="compositionally biased region" description="Low complexity" evidence="1">
    <location>
        <begin position="1597"/>
        <end position="1615"/>
    </location>
</feature>
<dbReference type="GeneID" id="25315351"/>
<feature type="compositionally biased region" description="Polar residues" evidence="1">
    <location>
        <begin position="1437"/>
        <end position="1448"/>
    </location>
</feature>
<feature type="compositionally biased region" description="Low complexity" evidence="1">
    <location>
        <begin position="1739"/>
        <end position="1764"/>
    </location>
</feature>
<evidence type="ECO:0000313" key="3">
    <source>
        <dbReference type="Proteomes" id="UP000053958"/>
    </source>
</evidence>
<dbReference type="OrthoDB" id="5151921at2759"/>
<feature type="compositionally biased region" description="Polar residues" evidence="1">
    <location>
        <begin position="939"/>
        <end position="949"/>
    </location>
</feature>
<feature type="region of interest" description="Disordered" evidence="1">
    <location>
        <begin position="1504"/>
        <end position="1800"/>
    </location>
</feature>
<feature type="compositionally biased region" description="Polar residues" evidence="1">
    <location>
        <begin position="208"/>
        <end position="221"/>
    </location>
</feature>
<feature type="compositionally biased region" description="Polar residues" evidence="1">
    <location>
        <begin position="911"/>
        <end position="923"/>
    </location>
</feature>
<feature type="compositionally biased region" description="Low complexity" evidence="1">
    <location>
        <begin position="1133"/>
        <end position="1145"/>
    </location>
</feature>
<feature type="compositionally biased region" description="Basic and acidic residues" evidence="1">
    <location>
        <begin position="104"/>
        <end position="122"/>
    </location>
</feature>
<feature type="compositionally biased region" description="Basic and acidic residues" evidence="1">
    <location>
        <begin position="1166"/>
        <end position="1175"/>
    </location>
</feature>
<accession>A0A0F4YXI5</accession>
<protein>
    <submittedName>
        <fullName evidence="2">Uncharacterized protein</fullName>
    </submittedName>
</protein>
<organism evidence="2 3">
    <name type="scientific">Rasamsonia emersonii (strain ATCC 16479 / CBS 393.64 / IMI 116815)</name>
    <dbReference type="NCBI Taxonomy" id="1408163"/>
    <lineage>
        <taxon>Eukaryota</taxon>
        <taxon>Fungi</taxon>
        <taxon>Dikarya</taxon>
        <taxon>Ascomycota</taxon>
        <taxon>Pezizomycotina</taxon>
        <taxon>Eurotiomycetes</taxon>
        <taxon>Eurotiomycetidae</taxon>
        <taxon>Eurotiales</taxon>
        <taxon>Trichocomaceae</taxon>
        <taxon>Rasamsonia</taxon>
    </lineage>
</organism>
<feature type="compositionally biased region" description="Polar residues" evidence="1">
    <location>
        <begin position="490"/>
        <end position="501"/>
    </location>
</feature>
<evidence type="ECO:0000313" key="2">
    <source>
        <dbReference type="EMBL" id="KKA22949.1"/>
    </source>
</evidence>
<feature type="compositionally biased region" description="Basic and acidic residues" evidence="1">
    <location>
        <begin position="1452"/>
        <end position="1462"/>
    </location>
</feature>